<accession>A0ABM4BAG8</accession>
<dbReference type="RefSeq" id="XP_065645915.1">
    <property type="nucleotide sequence ID" value="XM_065789843.1"/>
</dbReference>
<name>A0ABM4BAG8_HYDVU</name>
<dbReference type="GeneID" id="136076477"/>
<dbReference type="Proteomes" id="UP001652625">
    <property type="component" value="Chromosome 02"/>
</dbReference>
<sequence length="350" mass="40783">MFKLNGSYSYIDPSFCISVSDFNTLRQSNPKSVIFTSLDSNSHHKSSDTESGSEDEMNCLPEPITSLFDPTCKDLSQFELLKHYKQLYEDFSQTYFEKQYDQLAKVTYQQNLSLAWQVHLAGRIIVSICFNVFHTNKFVLSESLIQEVMQYKKDFYSKFTQYGKKMENCAKNTFYEVQLKKHSNFSFINSGFYVMADTPFLGASPDGIFTCSCHGKGVLEIKCPYNYKNGFINWQSDEKFLLNSNGLKSNHPYFFQMQLQMFVCKVTFGEFFMWSPVEQNNYLQCTVQRDNDFLKVVVDVLAKYFFNVILPEIVSRKRDEDFQHRKQCCFCMKPEFGLMISCSNASCSKK</sequence>
<dbReference type="SUPFAM" id="SSF52980">
    <property type="entry name" value="Restriction endonuclease-like"/>
    <property type="match status" value="1"/>
</dbReference>
<dbReference type="PANTHER" id="PTHR47526:SF3">
    <property type="entry name" value="PHD-TYPE DOMAIN-CONTAINING PROTEIN"/>
    <property type="match status" value="1"/>
</dbReference>
<gene>
    <name evidence="3" type="primary">LOC136076477</name>
</gene>
<organism evidence="2 3">
    <name type="scientific">Hydra vulgaris</name>
    <name type="common">Hydra</name>
    <name type="synonym">Hydra attenuata</name>
    <dbReference type="NCBI Taxonomy" id="6087"/>
    <lineage>
        <taxon>Eukaryota</taxon>
        <taxon>Metazoa</taxon>
        <taxon>Cnidaria</taxon>
        <taxon>Hydrozoa</taxon>
        <taxon>Hydroidolina</taxon>
        <taxon>Anthoathecata</taxon>
        <taxon>Aplanulata</taxon>
        <taxon>Hydridae</taxon>
        <taxon>Hydra</taxon>
    </lineage>
</organism>
<dbReference type="InterPro" id="IPR011335">
    <property type="entry name" value="Restrct_endonuc-II-like"/>
</dbReference>
<proteinExistence type="predicted"/>
<evidence type="ECO:0000313" key="2">
    <source>
        <dbReference type="Proteomes" id="UP001652625"/>
    </source>
</evidence>
<dbReference type="InterPro" id="IPR011604">
    <property type="entry name" value="PDDEXK-like_dom_sf"/>
</dbReference>
<reference evidence="3" key="2">
    <citation type="submission" date="2025-08" db="UniProtKB">
        <authorList>
            <consortium name="RefSeq"/>
        </authorList>
    </citation>
    <scope>IDENTIFICATION</scope>
</reference>
<dbReference type="InterPro" id="IPR019080">
    <property type="entry name" value="YqaJ_viral_recombinase"/>
</dbReference>
<evidence type="ECO:0000259" key="1">
    <source>
        <dbReference type="Pfam" id="PF09588"/>
    </source>
</evidence>
<reference evidence="2" key="1">
    <citation type="submission" date="2025-05" db="UniProtKB">
        <authorList>
            <consortium name="RefSeq"/>
        </authorList>
    </citation>
    <scope>NUCLEOTIDE SEQUENCE [LARGE SCALE GENOMIC DNA]</scope>
</reference>
<protein>
    <submittedName>
        <fullName evidence="3">Uncharacterized protein LOC136076477</fullName>
    </submittedName>
</protein>
<dbReference type="CDD" id="cd22343">
    <property type="entry name" value="PDDEXK_lambda_exonuclease-like"/>
    <property type="match status" value="1"/>
</dbReference>
<dbReference type="Gene3D" id="3.90.320.10">
    <property type="match status" value="1"/>
</dbReference>
<dbReference type="PANTHER" id="PTHR47526">
    <property type="entry name" value="ATP-DEPENDENT DNA HELICASE"/>
    <property type="match status" value="1"/>
</dbReference>
<dbReference type="Pfam" id="PF09588">
    <property type="entry name" value="YqaJ"/>
    <property type="match status" value="1"/>
</dbReference>
<keyword evidence="2" id="KW-1185">Reference proteome</keyword>
<feature type="domain" description="YqaJ viral recombinase" evidence="1">
    <location>
        <begin position="130"/>
        <end position="264"/>
    </location>
</feature>
<evidence type="ECO:0000313" key="3">
    <source>
        <dbReference type="RefSeq" id="XP_065645915.1"/>
    </source>
</evidence>